<dbReference type="Pfam" id="PF02826">
    <property type="entry name" value="2-Hacid_dh_C"/>
    <property type="match status" value="1"/>
</dbReference>
<evidence type="ECO:0000256" key="1">
    <source>
        <dbReference type="ARBA" id="ARBA00023002"/>
    </source>
</evidence>
<evidence type="ECO:0000313" key="4">
    <source>
        <dbReference type="EMBL" id="AZA11937.1"/>
    </source>
</evidence>
<proteinExistence type="predicted"/>
<sequence length="302" mass="32818">MKFAMLPSRWQRPIQELEAAGHVESPLEEADFLVFNGTGDFPELPDSVRYVQVAFAGMDALREQGVLKDSVRWANAAGLYADTVAESTVAMLLAVAHKLPAVIDAKSWAVRGLPDKHTNWLYDDKTLAIIGAGGIAKRLLKFLSGFNLYTIAVNTSGNKVEGADETVSIEHVEGVWPRAHYIVLLAPLTPETEHMVNASVFEQMRDDAIVVNVGRGGLINTEDLVAALDSGQIGGAALDVTEPEPLPDGHPLWRMDNVLITPHVANTSERMQVLLGPLFVENARAFEAGEEMPTEVQPAKGY</sequence>
<dbReference type="SUPFAM" id="SSF52283">
    <property type="entry name" value="Formate/glycerate dehydrogenase catalytic domain-like"/>
    <property type="match status" value="1"/>
</dbReference>
<keyword evidence="1 4" id="KW-0560">Oxidoreductase</keyword>
<dbReference type="Gene3D" id="3.40.50.720">
    <property type="entry name" value="NAD(P)-binding Rossmann-like Domain"/>
    <property type="match status" value="2"/>
</dbReference>
<dbReference type="PANTHER" id="PTHR43333">
    <property type="entry name" value="2-HACID_DH_C DOMAIN-CONTAINING PROTEIN"/>
    <property type="match status" value="1"/>
</dbReference>
<dbReference type="OrthoDB" id="4324715at2"/>
<dbReference type="SUPFAM" id="SSF51735">
    <property type="entry name" value="NAD(P)-binding Rossmann-fold domains"/>
    <property type="match status" value="1"/>
</dbReference>
<dbReference type="PANTHER" id="PTHR43333:SF1">
    <property type="entry name" value="D-ISOMER SPECIFIC 2-HYDROXYACID DEHYDROGENASE NAD-BINDING DOMAIN-CONTAINING PROTEIN"/>
    <property type="match status" value="1"/>
</dbReference>
<reference evidence="4 5" key="1">
    <citation type="submission" date="2018-11" db="EMBL/GenBank/DDBJ databases">
        <authorList>
            <person name="Kleinhagauer T."/>
            <person name="Glaeser S.P."/>
            <person name="Spergser J."/>
            <person name="Ruckert C."/>
            <person name="Kaempfer P."/>
            <person name="Busse H.-J."/>
        </authorList>
    </citation>
    <scope>NUCLEOTIDE SEQUENCE [LARGE SCALE GENOMIC DNA]</scope>
    <source>
        <strain evidence="4 5">W8</strain>
    </source>
</reference>
<dbReference type="KEGG" id="cgk:CGERO_08200"/>
<dbReference type="Proteomes" id="UP000271587">
    <property type="component" value="Chromosome"/>
</dbReference>
<dbReference type="AlphaFoldDB" id="A0A3G6J1Q3"/>
<dbReference type="GO" id="GO:0008465">
    <property type="term" value="F:hydroxypyruvate reductase (NADH) activity"/>
    <property type="evidence" value="ECO:0007669"/>
    <property type="project" value="UniProtKB-EC"/>
</dbReference>
<feature type="domain" description="D-isomer specific 2-hydroxyacid dehydrogenase NAD-binding" evidence="3">
    <location>
        <begin position="93"/>
        <end position="265"/>
    </location>
</feature>
<dbReference type="InterPro" id="IPR029753">
    <property type="entry name" value="D-isomer_DH_CS"/>
</dbReference>
<keyword evidence="2" id="KW-0520">NAD</keyword>
<dbReference type="InterPro" id="IPR006140">
    <property type="entry name" value="D-isomer_DH_NAD-bd"/>
</dbReference>
<dbReference type="PROSITE" id="PS00671">
    <property type="entry name" value="D_2_HYDROXYACID_DH_3"/>
    <property type="match status" value="1"/>
</dbReference>
<evidence type="ECO:0000256" key="2">
    <source>
        <dbReference type="ARBA" id="ARBA00023027"/>
    </source>
</evidence>
<dbReference type="EMBL" id="CP033897">
    <property type="protein sequence ID" value="AZA11937.1"/>
    <property type="molecule type" value="Genomic_DNA"/>
</dbReference>
<dbReference type="InterPro" id="IPR036291">
    <property type="entry name" value="NAD(P)-bd_dom_sf"/>
</dbReference>
<dbReference type="CDD" id="cd12159">
    <property type="entry name" value="2-Hacid_dh_2"/>
    <property type="match status" value="1"/>
</dbReference>
<evidence type="ECO:0000259" key="3">
    <source>
        <dbReference type="Pfam" id="PF02826"/>
    </source>
</evidence>
<gene>
    <name evidence="4" type="primary">hprA</name>
    <name evidence="4" type="ORF">CGERO_08200</name>
</gene>
<dbReference type="GO" id="GO:0051287">
    <property type="term" value="F:NAD binding"/>
    <property type="evidence" value="ECO:0007669"/>
    <property type="project" value="InterPro"/>
</dbReference>
<dbReference type="EC" id="1.1.1.29" evidence="4"/>
<keyword evidence="5" id="KW-1185">Reference proteome</keyword>
<protein>
    <submittedName>
        <fullName evidence="4">Glycerate dehydrogenase</fullName>
        <ecNumber evidence="4">1.1.1.29</ecNumber>
    </submittedName>
</protein>
<evidence type="ECO:0000313" key="5">
    <source>
        <dbReference type="Proteomes" id="UP000271587"/>
    </source>
</evidence>
<organism evidence="4 5">
    <name type="scientific">Corynebacterium gerontici</name>
    <dbReference type="NCBI Taxonomy" id="2079234"/>
    <lineage>
        <taxon>Bacteria</taxon>
        <taxon>Bacillati</taxon>
        <taxon>Actinomycetota</taxon>
        <taxon>Actinomycetes</taxon>
        <taxon>Mycobacteriales</taxon>
        <taxon>Corynebacteriaceae</taxon>
        <taxon>Corynebacterium</taxon>
    </lineage>
</organism>
<dbReference type="RefSeq" id="WP_123934913.1">
    <property type="nucleotide sequence ID" value="NZ_CP033897.1"/>
</dbReference>
<name>A0A3G6J1Q3_9CORY</name>
<accession>A0A3G6J1Q3</accession>